<reference evidence="1" key="1">
    <citation type="submission" date="2021-02" db="EMBL/GenBank/DDBJ databases">
        <authorList>
            <person name="Dougan E. K."/>
            <person name="Rhodes N."/>
            <person name="Thang M."/>
            <person name="Chan C."/>
        </authorList>
    </citation>
    <scope>NUCLEOTIDE SEQUENCE</scope>
</reference>
<accession>A0A813HY18</accession>
<dbReference type="Proteomes" id="UP000626109">
    <property type="component" value="Unassembled WGS sequence"/>
</dbReference>
<sequence length="110" mass="11787">MAVCASRLLCCGVRVPRLQRVIRCRQAAWSESRPGRAVRLPYSVPVPPSWCSLPVISRDVSESAHFPSNSTSTGTPPISFGIIGSGRKGHQVVQLASCGLNRMVVTAVDV</sequence>
<protein>
    <submittedName>
        <fullName evidence="1">Uncharacterized protein</fullName>
    </submittedName>
</protein>
<comment type="caution">
    <text evidence="1">The sequence shown here is derived from an EMBL/GenBank/DDBJ whole genome shotgun (WGS) entry which is preliminary data.</text>
</comment>
<evidence type="ECO:0000313" key="2">
    <source>
        <dbReference type="Proteomes" id="UP000626109"/>
    </source>
</evidence>
<proteinExistence type="predicted"/>
<name>A0A813HY18_POLGL</name>
<organism evidence="1 2">
    <name type="scientific">Polarella glacialis</name>
    <name type="common">Dinoflagellate</name>
    <dbReference type="NCBI Taxonomy" id="89957"/>
    <lineage>
        <taxon>Eukaryota</taxon>
        <taxon>Sar</taxon>
        <taxon>Alveolata</taxon>
        <taxon>Dinophyceae</taxon>
        <taxon>Suessiales</taxon>
        <taxon>Suessiaceae</taxon>
        <taxon>Polarella</taxon>
    </lineage>
</organism>
<dbReference type="EMBL" id="CAJNNW010002097">
    <property type="protein sequence ID" value="CAE8643050.1"/>
    <property type="molecule type" value="Genomic_DNA"/>
</dbReference>
<evidence type="ECO:0000313" key="1">
    <source>
        <dbReference type="EMBL" id="CAE8643050.1"/>
    </source>
</evidence>
<gene>
    <name evidence="1" type="ORF">PGLA2088_LOCUS2550</name>
</gene>
<dbReference type="AlphaFoldDB" id="A0A813HY18"/>